<dbReference type="InterPro" id="IPR017770">
    <property type="entry name" value="RNA3'_term_phos_cyc_type_1"/>
</dbReference>
<evidence type="ECO:0000259" key="8">
    <source>
        <dbReference type="Pfam" id="PF01137"/>
    </source>
</evidence>
<evidence type="ECO:0000256" key="4">
    <source>
        <dbReference type="ARBA" id="ARBA00022598"/>
    </source>
</evidence>
<dbReference type="RefSeq" id="WP_056934952.1">
    <property type="nucleotide sequence ID" value="NZ_CP013050.1"/>
</dbReference>
<feature type="domain" description="RNA 3'-terminal phosphate cyclase" evidence="8">
    <location>
        <begin position="8"/>
        <end position="332"/>
    </location>
</feature>
<dbReference type="SUPFAM" id="SSF55205">
    <property type="entry name" value="EPT/RTPC-like"/>
    <property type="match status" value="2"/>
</dbReference>
<evidence type="ECO:0000256" key="3">
    <source>
        <dbReference type="ARBA" id="ARBA00022490"/>
    </source>
</evidence>
<comment type="subcellular location">
    <subcellularLocation>
        <location evidence="6">Cytoplasm</location>
    </subcellularLocation>
</comment>
<accession>A0A0S1XFV5</accession>
<name>A0A0S1XFV5_THEBA</name>
<dbReference type="Gene3D" id="3.30.360.20">
    <property type="entry name" value="RNA 3'-terminal phosphate cyclase, insert domain"/>
    <property type="match status" value="1"/>
</dbReference>
<evidence type="ECO:0000259" key="9">
    <source>
        <dbReference type="Pfam" id="PF05189"/>
    </source>
</evidence>
<dbReference type="FunFam" id="3.30.360.20:FF:000002">
    <property type="entry name" value="RNA terminal phosphate cyclase-like 1"/>
    <property type="match status" value="1"/>
</dbReference>
<comment type="function">
    <text evidence="6">Catalyzes the conversion of 3'-phosphate to a 2',3'-cyclic phosphodiester at the end of RNA. The mechanism of action of the enzyme occurs in 3 steps: (A) adenylation of the enzyme by ATP; (B) transfer of adenylate to an RNA-N3'P to produce RNA-N3'PP5'A; (C) and attack of the adjacent 2'-hydroxyl on the 3'-phosphorus in the diester linkage to produce the cyclic end product. The biological role of this enzyme is unknown but it is likely to function in some aspects of cellular RNA processing.</text>
</comment>
<comment type="similarity">
    <text evidence="1 6">Belongs to the RNA 3'-terminal cyclase family. Type 1 subfamily.</text>
</comment>
<dbReference type="GeneID" id="26137927"/>
<dbReference type="InterPro" id="IPR020719">
    <property type="entry name" value="RNA3'_term_phos_cycl-like_CS"/>
</dbReference>
<organism evidence="10 11">
    <name type="scientific">Thermococcus barophilus</name>
    <dbReference type="NCBI Taxonomy" id="55802"/>
    <lineage>
        <taxon>Archaea</taxon>
        <taxon>Methanobacteriati</taxon>
        <taxon>Methanobacteriota</taxon>
        <taxon>Thermococci</taxon>
        <taxon>Thermococcales</taxon>
        <taxon>Thermococcaceae</taxon>
        <taxon>Thermococcus</taxon>
    </lineage>
</organism>
<dbReference type="EMBL" id="CP013050">
    <property type="protein sequence ID" value="ALM76610.1"/>
    <property type="molecule type" value="Genomic_DNA"/>
</dbReference>
<evidence type="ECO:0000256" key="6">
    <source>
        <dbReference type="HAMAP-Rule" id="MF_00200"/>
    </source>
</evidence>
<proteinExistence type="inferred from homology"/>
<dbReference type="PIRSF" id="PIRSF005378">
    <property type="entry name" value="RNA3'_term_phos_cycl_euk"/>
    <property type="match status" value="1"/>
</dbReference>
<dbReference type="STRING" id="55802.TBCH5v1_2722"/>
<dbReference type="Pfam" id="PF05189">
    <property type="entry name" value="RTC_insert"/>
    <property type="match status" value="1"/>
</dbReference>
<dbReference type="InterPro" id="IPR000228">
    <property type="entry name" value="RNA3'_term_phos_cyc"/>
</dbReference>
<dbReference type="Proteomes" id="UP000066042">
    <property type="component" value="Chromosome"/>
</dbReference>
<dbReference type="InterPro" id="IPR013791">
    <property type="entry name" value="RNA3'-term_phos_cycl_insert"/>
</dbReference>
<keyword evidence="4 6" id="KW-0436">Ligase</keyword>
<protein>
    <recommendedName>
        <fullName evidence="2 6">RNA 3'-terminal phosphate cyclase</fullName>
        <shortName evidence="6">RNA cyclase</shortName>
        <shortName evidence="6">RNA-3'-phosphate cyclase</shortName>
        <ecNumber evidence="6 7">6.5.1.4</ecNumber>
    </recommendedName>
</protein>
<feature type="binding site" evidence="6">
    <location>
        <position position="100"/>
    </location>
    <ligand>
        <name>ATP</name>
        <dbReference type="ChEBI" id="CHEBI:30616"/>
    </ligand>
</feature>
<dbReference type="Gene3D" id="3.65.10.20">
    <property type="entry name" value="RNA 3'-terminal phosphate cyclase domain"/>
    <property type="match status" value="1"/>
</dbReference>
<dbReference type="GO" id="GO:0006396">
    <property type="term" value="P:RNA processing"/>
    <property type="evidence" value="ECO:0007669"/>
    <property type="project" value="UniProtKB-UniRule"/>
</dbReference>
<dbReference type="AlphaFoldDB" id="A0A0S1XFV5"/>
<sequence length="350" mass="38402">MKVIDGSYGEGGGQILRTAVALSAITGEPIKIINIRANRPNPGLRPQHLHGILALKELCNAKVKGAEVGSKVLEFYPGKIQSKHIKVPIKTAGSITLVLQALLPAMAFADREVTFEITGGTDVPWSPPVDYLKNVTLFALEKIGLRAEIEIRRRGHYPKGGGSVMGKVEPWEEKRELRATRFTKIESFEGISHAVKLPSHVAVRQAKAAKQVIERAYPNIPINIIEEYYERDKDPHLGPGSGIVVWANTDVLRLGGDALGKRGKPAEMVGEEAAIELLNQLKPRHAVDKFLGDQLIPFLAFAGGEIWVSEITKHLVTNVWVVEQFFGKVFKVEGEVGKPGRVRVVKSVET</sequence>
<evidence type="ECO:0000256" key="5">
    <source>
        <dbReference type="ARBA" id="ARBA00022741"/>
    </source>
</evidence>
<dbReference type="InterPro" id="IPR013792">
    <property type="entry name" value="RNA3'P_cycl/enolpyr_Trfase_a/b"/>
</dbReference>
<dbReference type="GO" id="GO:0005524">
    <property type="term" value="F:ATP binding"/>
    <property type="evidence" value="ECO:0007669"/>
    <property type="project" value="UniProtKB-KW"/>
</dbReference>
<evidence type="ECO:0000313" key="10">
    <source>
        <dbReference type="EMBL" id="ALM76610.1"/>
    </source>
</evidence>
<dbReference type="EC" id="6.5.1.4" evidence="6 7"/>
<feature type="binding site" evidence="6">
    <location>
        <begin position="290"/>
        <end position="294"/>
    </location>
    <ligand>
        <name>ATP</name>
        <dbReference type="ChEBI" id="CHEBI:30616"/>
    </ligand>
</feature>
<evidence type="ECO:0000256" key="2">
    <source>
        <dbReference type="ARBA" id="ARBA00021428"/>
    </source>
</evidence>
<dbReference type="InterPro" id="IPR036553">
    <property type="entry name" value="RPTC_insert"/>
</dbReference>
<evidence type="ECO:0000256" key="1">
    <source>
        <dbReference type="ARBA" id="ARBA00009206"/>
    </source>
</evidence>
<dbReference type="PATRIC" id="fig|55802.8.peg.2708"/>
<feature type="active site" description="Tele-AMP-histidine intermediate" evidence="6">
    <location>
        <position position="314"/>
    </location>
</feature>
<feature type="domain" description="RNA 3'-terminal phosphate cyclase insert" evidence="9">
    <location>
        <begin position="183"/>
        <end position="281"/>
    </location>
</feature>
<dbReference type="InterPro" id="IPR023797">
    <property type="entry name" value="RNA3'_phos_cyclase_dom"/>
</dbReference>
<dbReference type="GO" id="GO:0003963">
    <property type="term" value="F:RNA-3'-phosphate cyclase activity"/>
    <property type="evidence" value="ECO:0007669"/>
    <property type="project" value="UniProtKB-UniRule"/>
</dbReference>
<evidence type="ECO:0000313" key="11">
    <source>
        <dbReference type="Proteomes" id="UP000066042"/>
    </source>
</evidence>
<dbReference type="Pfam" id="PF01137">
    <property type="entry name" value="RTC"/>
    <property type="match status" value="1"/>
</dbReference>
<keyword evidence="5 6" id="KW-0547">Nucleotide-binding</keyword>
<dbReference type="PANTHER" id="PTHR11096:SF0">
    <property type="entry name" value="RNA 3'-TERMINAL PHOSPHATE CYCLASE"/>
    <property type="match status" value="1"/>
</dbReference>
<dbReference type="NCBIfam" id="TIGR03399">
    <property type="entry name" value="RNA_3prim_cycl"/>
    <property type="match status" value="1"/>
</dbReference>
<dbReference type="InterPro" id="IPR037136">
    <property type="entry name" value="RNA3'_phos_cyclase_dom_sf"/>
</dbReference>
<gene>
    <name evidence="6 10" type="primary">rtcA</name>
    <name evidence="10" type="ORF">TBCH5v1_2722</name>
</gene>
<dbReference type="SUPFAM" id="SSF52913">
    <property type="entry name" value="RNA 3'-terminal phosphate cyclase, RPTC, insert domain"/>
    <property type="match status" value="1"/>
</dbReference>
<dbReference type="PROSITE" id="PS01287">
    <property type="entry name" value="RTC"/>
    <property type="match status" value="1"/>
</dbReference>
<dbReference type="GO" id="GO:0005737">
    <property type="term" value="C:cytoplasm"/>
    <property type="evidence" value="ECO:0007669"/>
    <property type="project" value="UniProtKB-SubCell"/>
</dbReference>
<dbReference type="CDD" id="cd00874">
    <property type="entry name" value="RNA_Cyclase_Class_II"/>
    <property type="match status" value="1"/>
</dbReference>
<reference evidence="10 11" key="1">
    <citation type="journal article" date="2016" name="Genome Announc.">
        <title>Complete genome sequence of the hyperthermophilic and piezophilic archaeon Thermococcus barophilus Ch5, capable of growth at the expense of hydrogenogenesis from carbon monoxide and formate.</title>
        <authorList>
            <person name="Oger P."/>
            <person name="Sokolova T.G."/>
            <person name="Kozhevnikova D.A."/>
            <person name="Taranov E.A."/>
            <person name="Vannier P."/>
            <person name="Lee H.S."/>
            <person name="Kwon K.K."/>
            <person name="Kang S.G."/>
            <person name="Lee J.H."/>
            <person name="Bonch-Osmolovskaya E.A."/>
            <person name="Lebedinsky A.V."/>
        </authorList>
    </citation>
    <scope>NUCLEOTIDE SEQUENCE [LARGE SCALE GENOMIC DNA]</scope>
    <source>
        <strain evidence="11">Ch5</strain>
    </source>
</reference>
<dbReference type="PANTHER" id="PTHR11096">
    <property type="entry name" value="RNA 3' TERMINAL PHOSPHATE CYCLASE"/>
    <property type="match status" value="1"/>
</dbReference>
<keyword evidence="6" id="KW-0067">ATP-binding</keyword>
<keyword evidence="3 6" id="KW-0963">Cytoplasm</keyword>
<dbReference type="HAMAP" id="MF_00200">
    <property type="entry name" value="RTC"/>
    <property type="match status" value="1"/>
</dbReference>
<evidence type="ECO:0000256" key="7">
    <source>
        <dbReference type="NCBIfam" id="TIGR03399"/>
    </source>
</evidence>
<comment type="catalytic activity">
    <reaction evidence="6">
        <text>a 3'-end 3'-phospho-ribonucleotide-RNA + ATP = a 3'-end 2',3'-cyclophospho-ribonucleotide-RNA + AMP + diphosphate</text>
        <dbReference type="Rhea" id="RHEA:23976"/>
        <dbReference type="Rhea" id="RHEA-COMP:10463"/>
        <dbReference type="Rhea" id="RHEA-COMP:10464"/>
        <dbReference type="ChEBI" id="CHEBI:30616"/>
        <dbReference type="ChEBI" id="CHEBI:33019"/>
        <dbReference type="ChEBI" id="CHEBI:83062"/>
        <dbReference type="ChEBI" id="CHEBI:83064"/>
        <dbReference type="ChEBI" id="CHEBI:456215"/>
        <dbReference type="EC" id="6.5.1.4"/>
    </reaction>
</comment>